<feature type="region of interest" description="Disordered" evidence="1">
    <location>
        <begin position="116"/>
        <end position="205"/>
    </location>
</feature>
<protein>
    <submittedName>
        <fullName evidence="2">Uncharacterized protein</fullName>
    </submittedName>
</protein>
<keyword evidence="3" id="KW-1185">Reference proteome</keyword>
<reference evidence="2" key="1">
    <citation type="submission" date="2023-04" db="EMBL/GenBank/DDBJ databases">
        <authorList>
            <person name="Vijverberg K."/>
            <person name="Xiong W."/>
            <person name="Schranz E."/>
        </authorList>
    </citation>
    <scope>NUCLEOTIDE SEQUENCE</scope>
</reference>
<evidence type="ECO:0000313" key="3">
    <source>
        <dbReference type="Proteomes" id="UP001177003"/>
    </source>
</evidence>
<feature type="compositionally biased region" description="Basic residues" evidence="1">
    <location>
        <begin position="152"/>
        <end position="161"/>
    </location>
</feature>
<accession>A0AA35Y6J0</accession>
<evidence type="ECO:0000313" key="2">
    <source>
        <dbReference type="EMBL" id="CAI9260626.1"/>
    </source>
</evidence>
<dbReference type="EMBL" id="OX465086">
    <property type="protein sequence ID" value="CAI9260626.1"/>
    <property type="molecule type" value="Genomic_DNA"/>
</dbReference>
<organism evidence="2 3">
    <name type="scientific">Lactuca saligna</name>
    <name type="common">Willowleaf lettuce</name>
    <dbReference type="NCBI Taxonomy" id="75948"/>
    <lineage>
        <taxon>Eukaryota</taxon>
        <taxon>Viridiplantae</taxon>
        <taxon>Streptophyta</taxon>
        <taxon>Embryophyta</taxon>
        <taxon>Tracheophyta</taxon>
        <taxon>Spermatophyta</taxon>
        <taxon>Magnoliopsida</taxon>
        <taxon>eudicotyledons</taxon>
        <taxon>Gunneridae</taxon>
        <taxon>Pentapetalae</taxon>
        <taxon>asterids</taxon>
        <taxon>campanulids</taxon>
        <taxon>Asterales</taxon>
        <taxon>Asteraceae</taxon>
        <taxon>Cichorioideae</taxon>
        <taxon>Cichorieae</taxon>
        <taxon>Lactucinae</taxon>
        <taxon>Lactuca</taxon>
    </lineage>
</organism>
<sequence>MVQSIVTGFAKVVTIHVPNGSIPNGVRLRTDRRQKRPPVRHACDPTNSLNRYLKREIGKLDCTETRLGSGILVLERRFVKLAGNCFYPEKSHRRLISSLSPRFHVSHKGRILEPVEKLKGGLRSRSPRPRYRDEYKGYRRISRSSSRDRSRSPPRRSRSPSRSRSPEGGGNEKASTSSPYSHGRADSRSPLQRSDSNGLPGPVGLVSTSHLEQEAAVLALSTLMTIAPAEVYAEFEKVAPTKNVSAFLASVGK</sequence>
<evidence type="ECO:0000256" key="1">
    <source>
        <dbReference type="SAM" id="MobiDB-lite"/>
    </source>
</evidence>
<dbReference type="Proteomes" id="UP001177003">
    <property type="component" value="Chromosome 0"/>
</dbReference>
<feature type="compositionally biased region" description="Basic residues" evidence="1">
    <location>
        <begin position="120"/>
        <end position="129"/>
    </location>
</feature>
<gene>
    <name evidence="2" type="ORF">LSALG_LOCUS1456</name>
</gene>
<dbReference type="AlphaFoldDB" id="A0AA35Y6J0"/>
<name>A0AA35Y6J0_LACSI</name>
<proteinExistence type="predicted"/>